<dbReference type="Proteomes" id="UP000002524">
    <property type="component" value="Chromosome 1"/>
</dbReference>
<dbReference type="InterPro" id="IPR016193">
    <property type="entry name" value="Cytidine_deaminase-like"/>
</dbReference>
<dbReference type="GO" id="GO:0008270">
    <property type="term" value="F:zinc ion binding"/>
    <property type="evidence" value="ECO:0007669"/>
    <property type="project" value="InterPro"/>
</dbReference>
<proteinExistence type="inferred from homology"/>
<evidence type="ECO:0000256" key="15">
    <source>
        <dbReference type="PIRSR" id="PIRSR006769-2"/>
    </source>
</evidence>
<comment type="similarity">
    <text evidence="5 13">In the C-terminal section; belongs to the HTP reductase family.</text>
</comment>
<dbReference type="InterPro" id="IPR002734">
    <property type="entry name" value="RibDG_C"/>
</dbReference>
<evidence type="ECO:0000256" key="8">
    <source>
        <dbReference type="ARBA" id="ARBA00022801"/>
    </source>
</evidence>
<dbReference type="GO" id="GO:0008703">
    <property type="term" value="F:5-amino-6-(5-phosphoribosylamino)uracil reductase activity"/>
    <property type="evidence" value="ECO:0007669"/>
    <property type="project" value="UniProtKB-EC"/>
</dbReference>
<dbReference type="GO" id="GO:0009231">
    <property type="term" value="P:riboflavin biosynthetic process"/>
    <property type="evidence" value="ECO:0007669"/>
    <property type="project" value="UniProtKB-UniPathway"/>
</dbReference>
<dbReference type="EC" id="3.5.4.26" evidence="13"/>
<evidence type="ECO:0000256" key="9">
    <source>
        <dbReference type="ARBA" id="ARBA00022833"/>
    </source>
</evidence>
<dbReference type="Gene3D" id="3.40.430.10">
    <property type="entry name" value="Dihydrofolate Reductase, subunit A"/>
    <property type="match status" value="1"/>
</dbReference>
<comment type="pathway">
    <text evidence="3 13">Cofactor biosynthesis; riboflavin biosynthesis; 5-amino-6-(D-ribitylamino)uracil from GTP: step 3/4.</text>
</comment>
<dbReference type="PIRSF" id="PIRSF006769">
    <property type="entry name" value="RibD"/>
    <property type="match status" value="1"/>
</dbReference>
<dbReference type="NCBIfam" id="TIGR00326">
    <property type="entry name" value="eubact_ribD"/>
    <property type="match status" value="1"/>
</dbReference>
<accession>Q9RY01</accession>
<dbReference type="InterPro" id="IPR002125">
    <property type="entry name" value="CMP_dCMP_dom"/>
</dbReference>
<keyword evidence="6 13" id="KW-0686">Riboflavin biosynthesis</keyword>
<keyword evidence="11 13" id="KW-0560">Oxidoreductase</keyword>
<evidence type="ECO:0000313" key="18">
    <source>
        <dbReference type="EMBL" id="AAF09742.1"/>
    </source>
</evidence>
<evidence type="ECO:0000256" key="3">
    <source>
        <dbReference type="ARBA" id="ARBA00004910"/>
    </source>
</evidence>
<dbReference type="PIR" id="G75552">
    <property type="entry name" value="G75552"/>
</dbReference>
<feature type="active site" description="Proton donor" evidence="14">
    <location>
        <position position="61"/>
    </location>
</feature>
<dbReference type="Gene3D" id="3.40.140.10">
    <property type="entry name" value="Cytidine Deaminase, domain 2"/>
    <property type="match status" value="1"/>
</dbReference>
<feature type="binding site" evidence="15">
    <location>
        <position position="216"/>
    </location>
    <ligand>
        <name>substrate</name>
    </ligand>
</feature>
<keyword evidence="19" id="KW-1185">Reference proteome</keyword>
<dbReference type="KEGG" id="dra:DR_0153"/>
<feature type="binding site" evidence="16">
    <location>
        <position position="84"/>
    </location>
    <ligand>
        <name>Zn(2+)</name>
        <dbReference type="ChEBI" id="CHEBI:29105"/>
        <note>catalytic</note>
    </ligand>
</feature>
<evidence type="ECO:0000256" key="4">
    <source>
        <dbReference type="ARBA" id="ARBA00005259"/>
    </source>
</evidence>
<evidence type="ECO:0000259" key="17">
    <source>
        <dbReference type="PROSITE" id="PS51747"/>
    </source>
</evidence>
<dbReference type="SUPFAM" id="SSF53927">
    <property type="entry name" value="Cytidine deaminase-like"/>
    <property type="match status" value="1"/>
</dbReference>
<comment type="function">
    <text evidence="1 13">Converts 2,5-diamino-6-(ribosylamino)-4(3h)-pyrimidinone 5'-phosphate into 5-amino-6-(ribosylamino)-2,4(1h,3h)-pyrimidinedione 5'-phosphate.</text>
</comment>
<evidence type="ECO:0000256" key="2">
    <source>
        <dbReference type="ARBA" id="ARBA00004882"/>
    </source>
</evidence>
<keyword evidence="8 13" id="KW-0378">Hydrolase</keyword>
<dbReference type="GO" id="GO:0008835">
    <property type="term" value="F:diaminohydroxyphosphoribosylaminopyrimidine deaminase activity"/>
    <property type="evidence" value="ECO:0000318"/>
    <property type="project" value="GO_Central"/>
</dbReference>
<dbReference type="HOGENOM" id="CLU_036590_1_2_0"/>
<keyword evidence="10 13" id="KW-0521">NADP</keyword>
<feature type="binding site" evidence="15">
    <location>
        <begin position="292"/>
        <end position="298"/>
    </location>
    <ligand>
        <name>NADP(+)</name>
        <dbReference type="ChEBI" id="CHEBI:58349"/>
    </ligand>
</feature>
<dbReference type="InParanoid" id="Q9RY01"/>
<reference evidence="18 19" key="1">
    <citation type="journal article" date="1999" name="Science">
        <title>Genome sequence of the radioresistant bacterium Deinococcus radiodurans R1.</title>
        <authorList>
            <person name="White O."/>
            <person name="Eisen J.A."/>
            <person name="Heidelberg J.F."/>
            <person name="Hickey E.K."/>
            <person name="Peterson J.D."/>
            <person name="Dodson R.J."/>
            <person name="Haft D.H."/>
            <person name="Gwinn M.L."/>
            <person name="Nelson W.C."/>
            <person name="Richardson D.L."/>
            <person name="Moffat K.S."/>
            <person name="Qin H."/>
            <person name="Jiang L."/>
            <person name="Pamphile W."/>
            <person name="Crosby M."/>
            <person name="Shen M."/>
            <person name="Vamathevan J.J."/>
            <person name="Lam P."/>
            <person name="McDonald L."/>
            <person name="Utterback T."/>
            <person name="Zalewski C."/>
            <person name="Makarova K.S."/>
            <person name="Aravind L."/>
            <person name="Daly M.J."/>
            <person name="Minton K.W."/>
            <person name="Fleischmann R.D."/>
            <person name="Ketchum K.A."/>
            <person name="Nelson K.E."/>
            <person name="Salzberg S."/>
            <person name="Smith H.O."/>
            <person name="Venter J.C."/>
            <person name="Fraser C.M."/>
        </authorList>
    </citation>
    <scope>NUCLEOTIDE SEQUENCE [LARGE SCALE GENOMIC DNA]</scope>
    <source>
        <strain evidence="19">ATCC 13939 / DSM 20539 / JCM 16871 / LMG 4051 / NBRC 15346 / NCIMB 9279 / R1 / VKM B-1422</strain>
    </source>
</reference>
<dbReference type="Pfam" id="PF01872">
    <property type="entry name" value="RibD_C"/>
    <property type="match status" value="1"/>
</dbReference>
<comment type="catalytic activity">
    <reaction evidence="13">
        <text>2,5-diamino-6-hydroxy-4-(5-phosphoribosylamino)-pyrimidine + H2O + H(+) = 5-amino-6-(5-phospho-D-ribosylamino)uracil + NH4(+)</text>
        <dbReference type="Rhea" id="RHEA:21868"/>
        <dbReference type="ChEBI" id="CHEBI:15377"/>
        <dbReference type="ChEBI" id="CHEBI:15378"/>
        <dbReference type="ChEBI" id="CHEBI:28938"/>
        <dbReference type="ChEBI" id="CHEBI:58453"/>
        <dbReference type="ChEBI" id="CHEBI:58614"/>
        <dbReference type="EC" id="3.5.4.26"/>
    </reaction>
</comment>
<dbReference type="STRING" id="243230.DR_0153"/>
<dbReference type="PaxDb" id="243230-DR_0153"/>
<evidence type="ECO:0000256" key="16">
    <source>
        <dbReference type="PIRSR" id="PIRSR006769-3"/>
    </source>
</evidence>
<feature type="binding site" evidence="16">
    <location>
        <position position="59"/>
    </location>
    <ligand>
        <name>Zn(2+)</name>
        <dbReference type="ChEBI" id="CHEBI:29105"/>
        <note>catalytic</note>
    </ligand>
</feature>
<dbReference type="InterPro" id="IPR050765">
    <property type="entry name" value="Riboflavin_Biosynth_HTPR"/>
</dbReference>
<feature type="domain" description="CMP/dCMP-type deaminase" evidence="17">
    <location>
        <begin position="6"/>
        <end position="132"/>
    </location>
</feature>
<dbReference type="EnsemblBacteria" id="AAF09742">
    <property type="protein sequence ID" value="AAF09742"/>
    <property type="gene ID" value="DR_0153"/>
</dbReference>
<comment type="cofactor">
    <cofactor evidence="13 16">
        <name>Zn(2+)</name>
        <dbReference type="ChEBI" id="CHEBI:29105"/>
    </cofactor>
    <text evidence="13 16">Binds 1 zinc ion.</text>
</comment>
<dbReference type="RefSeq" id="WP_010886799.1">
    <property type="nucleotide sequence ID" value="NC_001263.1"/>
</dbReference>
<feature type="binding site" evidence="15">
    <location>
        <position position="209"/>
    </location>
    <ligand>
        <name>NADP(+)</name>
        <dbReference type="ChEBI" id="CHEBI:58349"/>
    </ligand>
</feature>
<feature type="binding site" evidence="15">
    <location>
        <position position="290"/>
    </location>
    <ligand>
        <name>substrate</name>
    </ligand>
</feature>
<dbReference type="UniPathway" id="UPA00275">
    <property type="reaction ID" value="UER00401"/>
</dbReference>
<dbReference type="PROSITE" id="PS00903">
    <property type="entry name" value="CYT_DCMP_DEAMINASES_1"/>
    <property type="match status" value="1"/>
</dbReference>
<dbReference type="AlphaFoldDB" id="Q9RY01"/>
<feature type="binding site" evidence="16">
    <location>
        <position position="93"/>
    </location>
    <ligand>
        <name>Zn(2+)</name>
        <dbReference type="ChEBI" id="CHEBI:29105"/>
        <note>catalytic</note>
    </ligand>
</feature>
<feature type="binding site" evidence="15">
    <location>
        <position position="213"/>
    </location>
    <ligand>
        <name>substrate</name>
    </ligand>
</feature>
<dbReference type="FunCoup" id="Q9RY01">
    <property type="interactions" value="418"/>
</dbReference>
<sequence length="357" mass="37227">MNTEHPPDAEYMQLALNEAAKGLGRTSPNPPVGCVIVRDGEIASEIVGRGFHPKAGEPHAEVFALREAGERARGATAYVTLEPCSHDGRTPPCADALIAAGVARVVVAAGDPNPQVNGRGLEKLRAAGIEVATGVLEAAAVRQQAGFRSLVTRGRPHVIYKYAMTLDGKVAALNEGNGPVSGPEARARVMAWRNEVDAVAVGARTALLDNPQLNVRGLDGGRDPRAVLFDPEGHLPASARAVREGTVLVLREGRSTPLERDPRVTVLHAHSLQGALEQLAGLGVATLLLEGGPTLASAFFEAGLIDELRVFVAPKLLGAGLSPLLAPVRSMHAATELAVERVEVVGNDVLVIGGLSV</sequence>
<dbReference type="FunFam" id="3.40.140.10:FF:000025">
    <property type="entry name" value="Riboflavin biosynthesis protein RibD"/>
    <property type="match status" value="1"/>
</dbReference>
<dbReference type="eggNOG" id="COG0117">
    <property type="taxonomic scope" value="Bacteria"/>
</dbReference>
<dbReference type="PROSITE" id="PS51747">
    <property type="entry name" value="CYT_DCMP_DEAMINASES_2"/>
    <property type="match status" value="1"/>
</dbReference>
<evidence type="ECO:0000256" key="13">
    <source>
        <dbReference type="PIRNR" id="PIRNR006769"/>
    </source>
</evidence>
<organism evidence="18 19">
    <name type="scientific">Deinococcus radiodurans (strain ATCC 13939 / DSM 20539 / JCM 16871 / CCUG 27074 / LMG 4051 / NBRC 15346 / NCIMB 9279 / VKM B-1422 / R1)</name>
    <dbReference type="NCBI Taxonomy" id="243230"/>
    <lineage>
        <taxon>Bacteria</taxon>
        <taxon>Thermotogati</taxon>
        <taxon>Deinococcota</taxon>
        <taxon>Deinococci</taxon>
        <taxon>Deinococcales</taxon>
        <taxon>Deinococcaceae</taxon>
        <taxon>Deinococcus</taxon>
    </lineage>
</organism>
<dbReference type="CDD" id="cd01284">
    <property type="entry name" value="Riboflavin_deaminase-reductase"/>
    <property type="match status" value="1"/>
</dbReference>
<dbReference type="GeneID" id="69516384"/>
<evidence type="ECO:0000256" key="14">
    <source>
        <dbReference type="PIRSR" id="PIRSR006769-1"/>
    </source>
</evidence>
<dbReference type="PATRIC" id="fig|243230.17.peg.318"/>
<dbReference type="InterPro" id="IPR004794">
    <property type="entry name" value="Eubact_RibD"/>
</dbReference>
<evidence type="ECO:0000313" key="19">
    <source>
        <dbReference type="Proteomes" id="UP000002524"/>
    </source>
</evidence>
<dbReference type="Pfam" id="PF00383">
    <property type="entry name" value="dCMP_cyt_deam_1"/>
    <property type="match status" value="1"/>
</dbReference>
<evidence type="ECO:0000256" key="11">
    <source>
        <dbReference type="ARBA" id="ARBA00023002"/>
    </source>
</evidence>
<dbReference type="EC" id="1.1.1.193" evidence="13"/>
<dbReference type="PANTHER" id="PTHR38011">
    <property type="entry name" value="DIHYDROFOLATE REDUCTASE FAMILY PROTEIN (AFU_ORTHOLOGUE AFUA_8G06820)"/>
    <property type="match status" value="1"/>
</dbReference>
<gene>
    <name evidence="18" type="ordered locus">DR_0153</name>
</gene>
<protein>
    <recommendedName>
        <fullName evidence="13">Riboflavin biosynthesis protein RibD</fullName>
    </recommendedName>
    <domain>
        <recommendedName>
            <fullName evidence="13">Diaminohydroxyphosphoribosylaminopyrimidine deaminase</fullName>
            <shortName evidence="13">DRAP deaminase</shortName>
            <ecNumber evidence="13">3.5.4.26</ecNumber>
        </recommendedName>
        <alternativeName>
            <fullName evidence="13">Riboflavin-specific deaminase</fullName>
        </alternativeName>
    </domain>
    <domain>
        <recommendedName>
            <fullName evidence="13">5-amino-6-(5-phosphoribosylamino)uracil reductase</fullName>
            <ecNumber evidence="13">1.1.1.193</ecNumber>
        </recommendedName>
        <alternativeName>
            <fullName evidence="13">HTP reductase</fullName>
        </alternativeName>
    </domain>
</protein>
<evidence type="ECO:0000256" key="6">
    <source>
        <dbReference type="ARBA" id="ARBA00022619"/>
    </source>
</evidence>
<feature type="binding site" evidence="15">
    <location>
        <position position="193"/>
    </location>
    <ligand>
        <name>substrate</name>
    </ligand>
</feature>
<dbReference type="SUPFAM" id="SSF53597">
    <property type="entry name" value="Dihydrofolate reductase-like"/>
    <property type="match status" value="1"/>
</dbReference>
<evidence type="ECO:0000256" key="7">
    <source>
        <dbReference type="ARBA" id="ARBA00022723"/>
    </source>
</evidence>
<name>Q9RY01_DEIRA</name>
<evidence type="ECO:0000256" key="10">
    <source>
        <dbReference type="ARBA" id="ARBA00022857"/>
    </source>
</evidence>
<dbReference type="eggNOG" id="COG1985">
    <property type="taxonomic scope" value="Bacteria"/>
</dbReference>
<dbReference type="InterPro" id="IPR024072">
    <property type="entry name" value="DHFR-like_dom_sf"/>
</dbReference>
<dbReference type="OrthoDB" id="9800865at2"/>
<dbReference type="PANTHER" id="PTHR38011:SF7">
    <property type="entry name" value="2,5-DIAMINO-6-RIBOSYLAMINO-4(3H)-PYRIMIDINONE 5'-PHOSPHATE REDUCTASE"/>
    <property type="match status" value="1"/>
</dbReference>
<comment type="similarity">
    <text evidence="4 13">In the N-terminal section; belongs to the cytidine and deoxycytidylate deaminase family.</text>
</comment>
<feature type="binding site" evidence="15">
    <location>
        <position position="163"/>
    </location>
    <ligand>
        <name>NADP(+)</name>
        <dbReference type="ChEBI" id="CHEBI:58349"/>
    </ligand>
</feature>
<feature type="binding site" evidence="15">
    <location>
        <position position="205"/>
    </location>
    <ligand>
        <name>NADP(+)</name>
        <dbReference type="ChEBI" id="CHEBI:58349"/>
    </ligand>
</feature>
<dbReference type="InterPro" id="IPR016192">
    <property type="entry name" value="APOBEC/CMP_deaminase_Zn-bd"/>
</dbReference>
<comment type="pathway">
    <text evidence="2 13">Cofactor biosynthesis; riboflavin biosynthesis; 5-amino-6-(D-ribitylamino)uracil from GTP: step 2/4.</text>
</comment>
<dbReference type="EMBL" id="AE000513">
    <property type="protein sequence ID" value="AAF09742.1"/>
    <property type="molecule type" value="Genomic_DNA"/>
</dbReference>
<keyword evidence="9 13" id="KW-0862">Zinc</keyword>
<comment type="catalytic activity">
    <reaction evidence="13">
        <text>5-amino-6-(5-phospho-D-ribitylamino)uracil + NADP(+) = 5-amino-6-(5-phospho-D-ribosylamino)uracil + NADPH + H(+)</text>
        <dbReference type="Rhea" id="RHEA:17845"/>
        <dbReference type="ChEBI" id="CHEBI:15378"/>
        <dbReference type="ChEBI" id="CHEBI:57783"/>
        <dbReference type="ChEBI" id="CHEBI:58349"/>
        <dbReference type="ChEBI" id="CHEBI:58421"/>
        <dbReference type="ChEBI" id="CHEBI:58453"/>
        <dbReference type="EC" id="1.1.1.193"/>
    </reaction>
</comment>
<evidence type="ECO:0000256" key="12">
    <source>
        <dbReference type="ARBA" id="ARBA00023268"/>
    </source>
</evidence>
<evidence type="ECO:0000256" key="1">
    <source>
        <dbReference type="ARBA" id="ARBA00002151"/>
    </source>
</evidence>
<evidence type="ECO:0000256" key="5">
    <source>
        <dbReference type="ARBA" id="ARBA00007417"/>
    </source>
</evidence>
<keyword evidence="7 13" id="KW-0479">Metal-binding</keyword>
<keyword evidence="12" id="KW-0511">Multifunctional enzyme</keyword>